<evidence type="ECO:0000313" key="1">
    <source>
        <dbReference type="EMBL" id="SSA34434.1"/>
    </source>
</evidence>
<proteinExistence type="predicted"/>
<dbReference type="AlphaFoldDB" id="A0A2Y8ZRC7"/>
<protein>
    <submittedName>
        <fullName evidence="1">Uncharacterized protein</fullName>
    </submittedName>
</protein>
<dbReference type="OrthoDB" id="3404096at2"/>
<organism evidence="1 2">
    <name type="scientific">Branchiibius hedensis</name>
    <dbReference type="NCBI Taxonomy" id="672460"/>
    <lineage>
        <taxon>Bacteria</taxon>
        <taxon>Bacillati</taxon>
        <taxon>Actinomycetota</taxon>
        <taxon>Actinomycetes</taxon>
        <taxon>Micrococcales</taxon>
        <taxon>Dermacoccaceae</taxon>
        <taxon>Branchiibius</taxon>
    </lineage>
</organism>
<evidence type="ECO:0000313" key="2">
    <source>
        <dbReference type="Proteomes" id="UP000250028"/>
    </source>
</evidence>
<dbReference type="Proteomes" id="UP000250028">
    <property type="component" value="Unassembled WGS sequence"/>
</dbReference>
<gene>
    <name evidence="1" type="ORF">SAMN04489750_1753</name>
</gene>
<accession>A0A2Y8ZRC7</accession>
<keyword evidence="2" id="KW-1185">Reference proteome</keyword>
<dbReference type="EMBL" id="UESZ01000001">
    <property type="protein sequence ID" value="SSA34434.1"/>
    <property type="molecule type" value="Genomic_DNA"/>
</dbReference>
<dbReference type="RefSeq" id="WP_109685021.1">
    <property type="nucleotide sequence ID" value="NZ_QGDN01000001.1"/>
</dbReference>
<reference evidence="2" key="1">
    <citation type="submission" date="2016-10" db="EMBL/GenBank/DDBJ databases">
        <authorList>
            <person name="Varghese N."/>
            <person name="Submissions S."/>
        </authorList>
    </citation>
    <scope>NUCLEOTIDE SEQUENCE [LARGE SCALE GENOMIC DNA]</scope>
    <source>
        <strain evidence="2">DSM 22951</strain>
    </source>
</reference>
<name>A0A2Y8ZRC7_9MICO</name>
<sequence length="98" mass="10502">MTGNAFREGKVHVVADRCGTCIFRPGDPMRLAPGRVKDMVNAAVSQDSAIICHSSLGGQNAVCRGFFDRYDTTPLRLARALRLVEFDQPASLGGPVAP</sequence>